<gene>
    <name evidence="2" type="ORF">GUJ93_ZPchr0011g28751</name>
</gene>
<dbReference type="AlphaFoldDB" id="A0A8J5WDC3"/>
<reference evidence="2" key="2">
    <citation type="submission" date="2021-02" db="EMBL/GenBank/DDBJ databases">
        <authorList>
            <person name="Kimball J.A."/>
            <person name="Haas M.W."/>
            <person name="Macchietto M."/>
            <person name="Kono T."/>
            <person name="Duquette J."/>
            <person name="Shao M."/>
        </authorList>
    </citation>
    <scope>NUCLEOTIDE SEQUENCE</scope>
    <source>
        <tissue evidence="2">Fresh leaf tissue</tissue>
    </source>
</reference>
<organism evidence="2 3">
    <name type="scientific">Zizania palustris</name>
    <name type="common">Northern wild rice</name>
    <dbReference type="NCBI Taxonomy" id="103762"/>
    <lineage>
        <taxon>Eukaryota</taxon>
        <taxon>Viridiplantae</taxon>
        <taxon>Streptophyta</taxon>
        <taxon>Embryophyta</taxon>
        <taxon>Tracheophyta</taxon>
        <taxon>Spermatophyta</taxon>
        <taxon>Magnoliopsida</taxon>
        <taxon>Liliopsida</taxon>
        <taxon>Poales</taxon>
        <taxon>Poaceae</taxon>
        <taxon>BOP clade</taxon>
        <taxon>Oryzoideae</taxon>
        <taxon>Oryzeae</taxon>
        <taxon>Zizaniinae</taxon>
        <taxon>Zizania</taxon>
    </lineage>
</organism>
<feature type="region of interest" description="Disordered" evidence="1">
    <location>
        <begin position="1"/>
        <end position="51"/>
    </location>
</feature>
<evidence type="ECO:0000313" key="2">
    <source>
        <dbReference type="EMBL" id="KAG8088838.1"/>
    </source>
</evidence>
<dbReference type="EMBL" id="JAAALK010000081">
    <property type="protein sequence ID" value="KAG8088838.1"/>
    <property type="molecule type" value="Genomic_DNA"/>
</dbReference>
<sequence length="107" mass="10967">MEEDAGAKPTVPKPSEASSSSSSSNSSEFDSSSSKEDGGSKGDPRSDEEVQVVDQILALPKPVQVLVAEEIVRPLQPKGIVTEAAISNFREGCAAAEAGGLGAQLSH</sequence>
<evidence type="ECO:0000256" key="1">
    <source>
        <dbReference type="SAM" id="MobiDB-lite"/>
    </source>
</evidence>
<feature type="compositionally biased region" description="Basic and acidic residues" evidence="1">
    <location>
        <begin position="33"/>
        <end position="48"/>
    </location>
</feature>
<evidence type="ECO:0000313" key="3">
    <source>
        <dbReference type="Proteomes" id="UP000729402"/>
    </source>
</evidence>
<name>A0A8J5WDC3_ZIZPA</name>
<reference evidence="2" key="1">
    <citation type="journal article" date="2021" name="bioRxiv">
        <title>Whole Genome Assembly and Annotation of Northern Wild Rice, Zizania palustris L., Supports a Whole Genome Duplication in the Zizania Genus.</title>
        <authorList>
            <person name="Haas M."/>
            <person name="Kono T."/>
            <person name="Macchietto M."/>
            <person name="Millas R."/>
            <person name="McGilp L."/>
            <person name="Shao M."/>
            <person name="Duquette J."/>
            <person name="Hirsch C.N."/>
            <person name="Kimball J."/>
        </authorList>
    </citation>
    <scope>NUCLEOTIDE SEQUENCE</scope>
    <source>
        <tissue evidence="2">Fresh leaf tissue</tissue>
    </source>
</reference>
<comment type="caution">
    <text evidence="2">The sequence shown here is derived from an EMBL/GenBank/DDBJ whole genome shotgun (WGS) entry which is preliminary data.</text>
</comment>
<keyword evidence="3" id="KW-1185">Reference proteome</keyword>
<proteinExistence type="predicted"/>
<accession>A0A8J5WDC3</accession>
<dbReference type="Proteomes" id="UP000729402">
    <property type="component" value="Unassembled WGS sequence"/>
</dbReference>
<feature type="compositionally biased region" description="Low complexity" evidence="1">
    <location>
        <begin position="13"/>
        <end position="32"/>
    </location>
</feature>
<protein>
    <submittedName>
        <fullName evidence="2">Uncharacterized protein</fullName>
    </submittedName>
</protein>